<feature type="transmembrane region" description="Helical" evidence="5">
    <location>
        <begin position="21"/>
        <end position="39"/>
    </location>
</feature>
<comment type="subcellular location">
    <subcellularLocation>
        <location evidence="1">Membrane</location>
        <topology evidence="1">Multi-pass membrane protein</topology>
    </subcellularLocation>
</comment>
<dbReference type="PANTHER" id="PTHR37422">
    <property type="entry name" value="TEICHURONIC ACID BIOSYNTHESIS PROTEIN TUAE"/>
    <property type="match status" value="1"/>
</dbReference>
<feature type="transmembrane region" description="Helical" evidence="5">
    <location>
        <begin position="45"/>
        <end position="65"/>
    </location>
</feature>
<dbReference type="EMBL" id="CP047186">
    <property type="protein sequence ID" value="QHC56006.1"/>
    <property type="molecule type" value="Genomic_DNA"/>
</dbReference>
<feature type="transmembrane region" description="Helical" evidence="5">
    <location>
        <begin position="105"/>
        <end position="124"/>
    </location>
</feature>
<keyword evidence="2 5" id="KW-0812">Transmembrane</keyword>
<dbReference type="RefSeq" id="WP_068208816.1">
    <property type="nucleotide sequence ID" value="NZ_CP047186.1"/>
</dbReference>
<evidence type="ECO:0000256" key="5">
    <source>
        <dbReference type="SAM" id="Phobius"/>
    </source>
</evidence>
<feature type="domain" description="O-antigen ligase-related" evidence="6">
    <location>
        <begin position="209"/>
        <end position="354"/>
    </location>
</feature>
<dbReference type="KEGG" id="rte:GSU10_10420"/>
<dbReference type="InterPro" id="IPR051533">
    <property type="entry name" value="WaaL-like"/>
</dbReference>
<reference evidence="7 9" key="1">
    <citation type="submission" date="2015-08" db="EMBL/GenBank/DDBJ databases">
        <title>Draft Genome Sequence of Rathayibacter sp. Strain VKM Ac-2596 Isolated from Leaf Gall Induced by Plant-Parasitic Nematodes.</title>
        <authorList>
            <person name="Vasilenko O.V."/>
            <person name="Starodumova I.P."/>
            <person name="Tarlachkov S.V."/>
            <person name="Dorofeeva L.V."/>
            <person name="Evtushenko L.I."/>
        </authorList>
    </citation>
    <scope>NUCLEOTIDE SEQUENCE [LARGE SCALE GENOMIC DNA]</scope>
    <source>
        <strain evidence="7 9">VKM Ac-2596</strain>
    </source>
</reference>
<dbReference type="InterPro" id="IPR007016">
    <property type="entry name" value="O-antigen_ligase-rel_domated"/>
</dbReference>
<evidence type="ECO:0000313" key="9">
    <source>
        <dbReference type="Proteomes" id="UP000076717"/>
    </source>
</evidence>
<feature type="transmembrane region" description="Helical" evidence="5">
    <location>
        <begin position="136"/>
        <end position="160"/>
    </location>
</feature>
<evidence type="ECO:0000313" key="7">
    <source>
        <dbReference type="EMBL" id="KZX21997.1"/>
    </source>
</evidence>
<reference evidence="8" key="3">
    <citation type="submission" date="2019-12" db="EMBL/GenBank/DDBJ databases">
        <title>Complete and Draft Genome Sequences of New Strains and Members of Some Known Species of the Genus Rathayibacter isolated from Plants.</title>
        <authorList>
            <person name="Tarlachkov S.V."/>
            <person name="Starodumova I.P."/>
            <person name="Dorofeeva L.V."/>
            <person name="Prisyazhnaya N.V."/>
            <person name="Leyn S.A."/>
            <person name="Zlamal J.E."/>
            <person name="Elane M.L."/>
            <person name="Osterman A.L."/>
            <person name="Nadler S.A."/>
            <person name="Subbotin S.A."/>
            <person name="Evtushenko L.I."/>
        </authorList>
    </citation>
    <scope>NUCLEOTIDE SEQUENCE</scope>
    <source>
        <strain evidence="8">VKM Ac-2761</strain>
    </source>
</reference>
<dbReference type="Proteomes" id="UP000465031">
    <property type="component" value="Chromosome"/>
</dbReference>
<sequence length="426" mass="46165">MRLRRPSLPASVADATASPQFAAALAQTTLVTVLCAPAVRGMIGWPGYIAAVAGLVLLAAGMLVLRRGLLDWEGLLPTSILVFLGWTGLSVLWSDYQWVTLSSVTYQLALAFLAIAIGLTRDIIQIIRSVGDVLRFVLIASIAVEVLSGILIDVPLRFLGVEGLLADGGPIQGLVGTRNQLGLVCLLAIVTFSVELATRSVARGPAIASIVLAATTLLFTRSAVSAGVLAVAAVVALALRWVRRGDSGHRRRRQYVVLGVAIAAALTAWLLRYRVIELLNAGSEFEFRLRLWQQVWRFSDLTPIIGWGWVGYWRTDLYPFTAIDYLSGRPHSSSLNALFDVALQVGLVGVVLFVVLVGLALWRSWLIASERKAVVHVWPVLVLTVLVVTALAESSILLDAGWLLVVLCAMRAAQGLSWRRLLRPRE</sequence>
<protein>
    <submittedName>
        <fullName evidence="8">Exopolysaccharide production protein</fullName>
    </submittedName>
</protein>
<organism evidence="7 9">
    <name type="scientific">Rathayibacter tanaceti</name>
    <dbReference type="NCBI Taxonomy" id="1671680"/>
    <lineage>
        <taxon>Bacteria</taxon>
        <taxon>Bacillati</taxon>
        <taxon>Actinomycetota</taxon>
        <taxon>Actinomycetes</taxon>
        <taxon>Micrococcales</taxon>
        <taxon>Microbacteriaceae</taxon>
        <taxon>Rathayibacter</taxon>
    </lineage>
</organism>
<dbReference type="OrthoDB" id="5123754at2"/>
<evidence type="ECO:0000256" key="2">
    <source>
        <dbReference type="ARBA" id="ARBA00022692"/>
    </source>
</evidence>
<keyword evidence="9" id="KW-1185">Reference proteome</keyword>
<dbReference type="AlphaFoldDB" id="A0A166D6W6"/>
<name>A0A166D6W6_9MICO</name>
<evidence type="ECO:0000256" key="1">
    <source>
        <dbReference type="ARBA" id="ARBA00004141"/>
    </source>
</evidence>
<accession>A0A166D6W6</accession>
<dbReference type="Pfam" id="PF04932">
    <property type="entry name" value="Wzy_C"/>
    <property type="match status" value="1"/>
</dbReference>
<evidence type="ECO:0000256" key="4">
    <source>
        <dbReference type="ARBA" id="ARBA00023136"/>
    </source>
</evidence>
<dbReference type="Proteomes" id="UP000076717">
    <property type="component" value="Unassembled WGS sequence"/>
</dbReference>
<proteinExistence type="predicted"/>
<feature type="transmembrane region" description="Helical" evidence="5">
    <location>
        <begin position="374"/>
        <end position="394"/>
    </location>
</feature>
<dbReference type="EMBL" id="LIIN01000018">
    <property type="protein sequence ID" value="KZX21997.1"/>
    <property type="molecule type" value="Genomic_DNA"/>
</dbReference>
<feature type="transmembrane region" description="Helical" evidence="5">
    <location>
        <begin position="226"/>
        <end position="242"/>
    </location>
</feature>
<feature type="transmembrane region" description="Helical" evidence="5">
    <location>
        <begin position="204"/>
        <end position="220"/>
    </location>
</feature>
<reference evidence="10" key="2">
    <citation type="submission" date="2019-12" db="EMBL/GenBank/DDBJ databases">
        <title>Complete and draft genome sequences of new strains and members of some known species of the genus Rathayibacter isolated from plants.</title>
        <authorList>
            <person name="Tarlachkov S.V."/>
            <person name="Starodumova I.P."/>
            <person name="Dorofeeva L.V."/>
            <person name="Prisyazhnaya N.V."/>
            <person name="Leyn S."/>
            <person name="Zlamal J."/>
            <person name="Elan M."/>
            <person name="Osterman A.L."/>
            <person name="Nadler S."/>
            <person name="Subbotin S.A."/>
            <person name="Evtushenko L.I."/>
        </authorList>
    </citation>
    <scope>NUCLEOTIDE SEQUENCE [LARGE SCALE GENOMIC DNA]</scope>
    <source>
        <strain evidence="10">VKM Ac-2761</strain>
    </source>
</reference>
<feature type="transmembrane region" description="Helical" evidence="5">
    <location>
        <begin position="74"/>
        <end position="93"/>
    </location>
</feature>
<evidence type="ECO:0000256" key="3">
    <source>
        <dbReference type="ARBA" id="ARBA00022989"/>
    </source>
</evidence>
<feature type="transmembrane region" description="Helical" evidence="5">
    <location>
        <begin position="400"/>
        <end position="418"/>
    </location>
</feature>
<dbReference type="GO" id="GO:0016020">
    <property type="term" value="C:membrane"/>
    <property type="evidence" value="ECO:0007669"/>
    <property type="project" value="UniProtKB-SubCell"/>
</dbReference>
<keyword evidence="4 5" id="KW-0472">Membrane</keyword>
<feature type="transmembrane region" description="Helical" evidence="5">
    <location>
        <begin position="254"/>
        <end position="271"/>
    </location>
</feature>
<keyword evidence="3 5" id="KW-1133">Transmembrane helix</keyword>
<feature type="transmembrane region" description="Helical" evidence="5">
    <location>
        <begin position="180"/>
        <end position="197"/>
    </location>
</feature>
<dbReference type="PANTHER" id="PTHR37422:SF13">
    <property type="entry name" value="LIPOPOLYSACCHARIDE BIOSYNTHESIS PROTEIN PA4999-RELATED"/>
    <property type="match status" value="1"/>
</dbReference>
<evidence type="ECO:0000259" key="6">
    <source>
        <dbReference type="Pfam" id="PF04932"/>
    </source>
</evidence>
<feature type="transmembrane region" description="Helical" evidence="5">
    <location>
        <begin position="341"/>
        <end position="362"/>
    </location>
</feature>
<gene>
    <name evidence="7" type="ORF">ACH61_00851</name>
    <name evidence="8" type="ORF">GSU10_10420</name>
</gene>
<evidence type="ECO:0000313" key="8">
    <source>
        <dbReference type="EMBL" id="QHC56006.1"/>
    </source>
</evidence>
<evidence type="ECO:0000313" key="10">
    <source>
        <dbReference type="Proteomes" id="UP000465031"/>
    </source>
</evidence>